<feature type="compositionally biased region" description="Polar residues" evidence="1">
    <location>
        <begin position="419"/>
        <end position="440"/>
    </location>
</feature>
<gene>
    <name evidence="2" type="ORF">VCUG_00591</name>
</gene>
<dbReference type="HOGENOM" id="CLU_456485_0_0_1"/>
<reference evidence="3" key="1">
    <citation type="submission" date="2011-03" db="EMBL/GenBank/DDBJ databases">
        <title>The genome sequence of Vavraia culicis strain floridensis.</title>
        <authorList>
            <consortium name="The Broad Institute Genome Sequencing Platform"/>
            <person name="Cuomo C."/>
            <person name="Becnel J."/>
            <person name="Sanscrainte N."/>
            <person name="Young S.K."/>
            <person name="Zeng Q."/>
            <person name="Gargeya S."/>
            <person name="Fitzgerald M."/>
            <person name="Haas B."/>
            <person name="Abouelleil A."/>
            <person name="Alvarado L."/>
            <person name="Arachchi H.M."/>
            <person name="Berlin A."/>
            <person name="Chapman S.B."/>
            <person name="Gearin G."/>
            <person name="Goldberg J."/>
            <person name="Griggs A."/>
            <person name="Gujja S."/>
            <person name="Hansen M."/>
            <person name="Heiman D."/>
            <person name="Howarth C."/>
            <person name="Larimer J."/>
            <person name="Lui A."/>
            <person name="MacDonald P.J.P."/>
            <person name="McCowen C."/>
            <person name="Montmayeur A."/>
            <person name="Murphy C."/>
            <person name="Neiman D."/>
            <person name="Pearson M."/>
            <person name="Priest M."/>
            <person name="Roberts A."/>
            <person name="Saif S."/>
            <person name="Shea T."/>
            <person name="Sisk P."/>
            <person name="Stolte C."/>
            <person name="Sykes S."/>
            <person name="Wortman J."/>
            <person name="Nusbaum C."/>
            <person name="Birren B."/>
        </authorList>
    </citation>
    <scope>NUCLEOTIDE SEQUENCE [LARGE SCALE GENOMIC DNA]</scope>
    <source>
        <strain evidence="3">floridensis</strain>
    </source>
</reference>
<accession>L2GW48</accession>
<dbReference type="GeneID" id="19878476"/>
<feature type="region of interest" description="Disordered" evidence="1">
    <location>
        <begin position="407"/>
        <end position="449"/>
    </location>
</feature>
<dbReference type="AlphaFoldDB" id="L2GW48"/>
<evidence type="ECO:0000313" key="2">
    <source>
        <dbReference type="EMBL" id="ELA47871.1"/>
    </source>
</evidence>
<dbReference type="EMBL" id="GL877410">
    <property type="protein sequence ID" value="ELA47871.1"/>
    <property type="molecule type" value="Genomic_DNA"/>
</dbReference>
<organism evidence="2 3">
    <name type="scientific">Vavraia culicis (isolate floridensis)</name>
    <name type="common">Microsporidian parasite</name>
    <dbReference type="NCBI Taxonomy" id="948595"/>
    <lineage>
        <taxon>Eukaryota</taxon>
        <taxon>Fungi</taxon>
        <taxon>Fungi incertae sedis</taxon>
        <taxon>Microsporidia</taxon>
        <taxon>Pleistophoridae</taxon>
        <taxon>Vavraia</taxon>
    </lineage>
</organism>
<dbReference type="RefSeq" id="XP_008073614.1">
    <property type="nucleotide sequence ID" value="XM_008075423.1"/>
</dbReference>
<feature type="compositionally biased region" description="Basic and acidic residues" evidence="1">
    <location>
        <begin position="84"/>
        <end position="109"/>
    </location>
</feature>
<proteinExistence type="predicted"/>
<sequence>MGNERHLLTQIEDKTSELIDILPQVNDKTSFINLYLYRNSHMKHELEKNTNVLVSYYDILNVHSQVVLYRFIERYPNAYCSLDGDDKSTTEGGDKNGDEMETGNKDGRNDGFMVESIALNNENMSECRKTALINTSEDNSNGNTSIPGRIERKSCGNEHEMHINRCEAAECCTNRCFTDDNGKTVVCDCFAQHETEIHEKTEQIGERTHHKKKQLRTNDNIVVEEDRIEFNDETMDRIEALGLNIHEMKQKLKTRVVDSTLPSKCKEPSDCDKEEGFIGVPSGYTNFEKGLINEYILKSSNYHPKYLQRIKDKLLIFDTLFDQFIVHSVKNNEYAKYLLDKMIILMCEYRIEINEGYLRTLSTVMRDCNELTFVLGAFMSGKEEMFNGLIMERKYRDMFVKMMERQGKTEHGGMHSRNGESGTVDSSNVRSTAKTDTTPGTGDEPSFANPVGKTVFLSKTHNFTILNLPQTLQQTLQQVQSNALPINVLLFHLNSASSRTIKNYKGQLFSLLLNNTFHPLMLKLLMERACEYRTVIEHFFSFQSYGTQRVIILECLMMLIEDGWELGGEMVRMFFGAMDGTAIKFNEVLESRVVAFYEKTRNLGML</sequence>
<dbReference type="OMA" id="ILECLMM"/>
<dbReference type="OrthoDB" id="10440450at2759"/>
<protein>
    <submittedName>
        <fullName evidence="2">Uncharacterized protein</fullName>
    </submittedName>
</protein>
<dbReference type="InParanoid" id="L2GW48"/>
<feature type="region of interest" description="Disordered" evidence="1">
    <location>
        <begin position="83"/>
        <end position="110"/>
    </location>
</feature>
<dbReference type="Proteomes" id="UP000011081">
    <property type="component" value="Unassembled WGS sequence"/>
</dbReference>
<name>L2GW48_VAVCU</name>
<keyword evidence="3" id="KW-1185">Reference proteome</keyword>
<evidence type="ECO:0000313" key="3">
    <source>
        <dbReference type="Proteomes" id="UP000011081"/>
    </source>
</evidence>
<dbReference type="VEuPathDB" id="MicrosporidiaDB:VCUG_00591"/>
<evidence type="ECO:0000256" key="1">
    <source>
        <dbReference type="SAM" id="MobiDB-lite"/>
    </source>
</evidence>